<dbReference type="GO" id="GO:0003677">
    <property type="term" value="F:DNA binding"/>
    <property type="evidence" value="ECO:0007669"/>
    <property type="project" value="UniProtKB-KW"/>
</dbReference>
<evidence type="ECO:0000313" key="7">
    <source>
        <dbReference type="Proteomes" id="UP000292445"/>
    </source>
</evidence>
<dbReference type="Gene3D" id="3.30.450.40">
    <property type="match status" value="1"/>
</dbReference>
<dbReference type="SUPFAM" id="SSF55781">
    <property type="entry name" value="GAF domain-like"/>
    <property type="match status" value="1"/>
</dbReference>
<dbReference type="PROSITE" id="PS51078">
    <property type="entry name" value="ICLR_ED"/>
    <property type="match status" value="1"/>
</dbReference>
<feature type="domain" description="HTH iclR-type" evidence="4">
    <location>
        <begin position="10"/>
        <end position="73"/>
    </location>
</feature>
<evidence type="ECO:0000256" key="2">
    <source>
        <dbReference type="ARBA" id="ARBA00023125"/>
    </source>
</evidence>
<gene>
    <name evidence="6" type="ORF">EV675_0879</name>
</gene>
<dbReference type="InterPro" id="IPR005471">
    <property type="entry name" value="Tscrpt_reg_IclR_N"/>
</dbReference>
<dbReference type="Gene3D" id="1.10.10.10">
    <property type="entry name" value="Winged helix-like DNA-binding domain superfamily/Winged helix DNA-binding domain"/>
    <property type="match status" value="1"/>
</dbReference>
<dbReference type="PANTHER" id="PTHR30136:SF39">
    <property type="entry name" value="TRANSCRIPTIONAL REGULATORY PROTEIN"/>
    <property type="match status" value="1"/>
</dbReference>
<keyword evidence="1" id="KW-0805">Transcription regulation</keyword>
<protein>
    <submittedName>
        <fullName evidence="6">IclR family transcriptional regulator</fullName>
    </submittedName>
</protein>
<name>A0A4Q7NJ02_9BURK</name>
<dbReference type="InterPro" id="IPR050707">
    <property type="entry name" value="HTH_MetabolicPath_Reg"/>
</dbReference>
<accession>A0A4Q7NJ02</accession>
<dbReference type="EMBL" id="SGXC01000001">
    <property type="protein sequence ID" value="RZS84858.1"/>
    <property type="molecule type" value="Genomic_DNA"/>
</dbReference>
<dbReference type="InterPro" id="IPR036388">
    <property type="entry name" value="WH-like_DNA-bd_sf"/>
</dbReference>
<dbReference type="Pfam" id="PF09339">
    <property type="entry name" value="HTH_IclR"/>
    <property type="match status" value="1"/>
</dbReference>
<feature type="domain" description="IclR-ED" evidence="5">
    <location>
        <begin position="74"/>
        <end position="257"/>
    </location>
</feature>
<dbReference type="PROSITE" id="PS51077">
    <property type="entry name" value="HTH_ICLR"/>
    <property type="match status" value="1"/>
</dbReference>
<organism evidence="6 7">
    <name type="scientific">Pigmentiphaga kullae</name>
    <dbReference type="NCBI Taxonomy" id="151784"/>
    <lineage>
        <taxon>Bacteria</taxon>
        <taxon>Pseudomonadati</taxon>
        <taxon>Pseudomonadota</taxon>
        <taxon>Betaproteobacteria</taxon>
        <taxon>Burkholderiales</taxon>
        <taxon>Alcaligenaceae</taxon>
        <taxon>Pigmentiphaga</taxon>
    </lineage>
</organism>
<comment type="caution">
    <text evidence="6">The sequence shown here is derived from an EMBL/GenBank/DDBJ whole genome shotgun (WGS) entry which is preliminary data.</text>
</comment>
<dbReference type="RefSeq" id="WP_130356181.1">
    <property type="nucleotide sequence ID" value="NZ_SGXC01000001.1"/>
</dbReference>
<dbReference type="InterPro" id="IPR036390">
    <property type="entry name" value="WH_DNA-bd_sf"/>
</dbReference>
<keyword evidence="7" id="KW-1185">Reference proteome</keyword>
<dbReference type="Pfam" id="PF01614">
    <property type="entry name" value="IclR_C"/>
    <property type="match status" value="1"/>
</dbReference>
<dbReference type="GO" id="GO:0045892">
    <property type="term" value="P:negative regulation of DNA-templated transcription"/>
    <property type="evidence" value="ECO:0007669"/>
    <property type="project" value="TreeGrafter"/>
</dbReference>
<dbReference type="PANTHER" id="PTHR30136">
    <property type="entry name" value="HELIX-TURN-HELIX TRANSCRIPTIONAL REGULATOR, ICLR FAMILY"/>
    <property type="match status" value="1"/>
</dbReference>
<dbReference type="SUPFAM" id="SSF46785">
    <property type="entry name" value="Winged helix' DNA-binding domain"/>
    <property type="match status" value="1"/>
</dbReference>
<dbReference type="SMART" id="SM00346">
    <property type="entry name" value="HTH_ICLR"/>
    <property type="match status" value="1"/>
</dbReference>
<evidence type="ECO:0000259" key="5">
    <source>
        <dbReference type="PROSITE" id="PS51078"/>
    </source>
</evidence>
<evidence type="ECO:0000313" key="6">
    <source>
        <dbReference type="EMBL" id="RZS84858.1"/>
    </source>
</evidence>
<evidence type="ECO:0000259" key="4">
    <source>
        <dbReference type="PROSITE" id="PS51077"/>
    </source>
</evidence>
<evidence type="ECO:0000256" key="1">
    <source>
        <dbReference type="ARBA" id="ARBA00023015"/>
    </source>
</evidence>
<dbReference type="AlphaFoldDB" id="A0A4Q7NJ02"/>
<reference evidence="6 7" key="1">
    <citation type="submission" date="2019-02" db="EMBL/GenBank/DDBJ databases">
        <title>Genomic Encyclopedia of Type Strains, Phase IV (KMG-IV): sequencing the most valuable type-strain genomes for metagenomic binning, comparative biology and taxonomic classification.</title>
        <authorList>
            <person name="Goeker M."/>
        </authorList>
    </citation>
    <scope>NUCLEOTIDE SEQUENCE [LARGE SCALE GENOMIC DNA]</scope>
    <source>
        <strain evidence="6 7">K24</strain>
    </source>
</reference>
<dbReference type="InterPro" id="IPR014757">
    <property type="entry name" value="Tscrpt_reg_IclR_C"/>
</dbReference>
<keyword evidence="3" id="KW-0804">Transcription</keyword>
<dbReference type="GO" id="GO:0003700">
    <property type="term" value="F:DNA-binding transcription factor activity"/>
    <property type="evidence" value="ECO:0007669"/>
    <property type="project" value="TreeGrafter"/>
</dbReference>
<proteinExistence type="predicted"/>
<sequence>MASGSTTAEPGSIERAVQLLKLLATAGKRGRALTQLAEATALPHSTVHRLLRRLMHEHLVIQKESDKWYALGPLAFELGLAAMAAYDLREHCRGSLDRLAEEVGDTVYLSVRSGSESVCEARHEGPSPIRVNTLSIGSRRPLGLGAGGLAILAYLPDAEREDIIAADGRRICEEGSLTEADLRAAIEACRRQGHSLIRNRVTLGVTAAGVPIRDTLGRPIAAISVAAIDDRMREERVASLARRLHEHAREIEGSLRGRPA</sequence>
<dbReference type="InterPro" id="IPR029016">
    <property type="entry name" value="GAF-like_dom_sf"/>
</dbReference>
<dbReference type="Proteomes" id="UP000292445">
    <property type="component" value="Unassembled WGS sequence"/>
</dbReference>
<evidence type="ECO:0000256" key="3">
    <source>
        <dbReference type="ARBA" id="ARBA00023163"/>
    </source>
</evidence>
<keyword evidence="2" id="KW-0238">DNA-binding</keyword>
<dbReference type="OrthoDB" id="9807558at2"/>